<evidence type="ECO:0000313" key="1">
    <source>
        <dbReference type="EMBL" id="AGK56268.1"/>
    </source>
</evidence>
<gene>
    <name evidence="1" type="ORF">HYPDE_22908</name>
</gene>
<protein>
    <submittedName>
        <fullName evidence="1">Uncharacterized protein</fullName>
    </submittedName>
</protein>
<sequence>MLMSRRDLASRRLMCVGRIHGPTRLQGRSDTMKVDGYSSDELKSFHRILQAAMTEVSARRVEFPISDMIARLFEAADNGERDPAKLRSAILAGVVTTDASRALRQKKRTQAPRLPIAVASKRRVNRPILTLFPRAQMSTNRS</sequence>
<organism evidence="1 2">
    <name type="scientific">Hyphomicrobium denitrificans 1NES1</name>
    <dbReference type="NCBI Taxonomy" id="670307"/>
    <lineage>
        <taxon>Bacteria</taxon>
        <taxon>Pseudomonadati</taxon>
        <taxon>Pseudomonadota</taxon>
        <taxon>Alphaproteobacteria</taxon>
        <taxon>Hyphomicrobiales</taxon>
        <taxon>Hyphomicrobiaceae</taxon>
        <taxon>Hyphomicrobium</taxon>
    </lineage>
</organism>
<proteinExistence type="predicted"/>
<evidence type="ECO:0000313" key="2">
    <source>
        <dbReference type="Proteomes" id="UP000005952"/>
    </source>
</evidence>
<dbReference type="HOGENOM" id="CLU_1914199_0_0_5"/>
<dbReference type="AlphaFoldDB" id="N0B034"/>
<name>N0B034_9HYPH</name>
<dbReference type="Proteomes" id="UP000005952">
    <property type="component" value="Chromosome"/>
</dbReference>
<keyword evidence="2" id="KW-1185">Reference proteome</keyword>
<accession>N0B034</accession>
<dbReference type="KEGG" id="hdt:HYPDE_22908"/>
<reference evidence="1 2" key="1">
    <citation type="journal article" date="2013" name="Genome Announc.">
        <title>Genome sequences for three denitrifying bacterial strains isolated from a uranium- and nitrate-contaminated subsurface environment.</title>
        <authorList>
            <person name="Venkatramanan R."/>
            <person name="Prakash O."/>
            <person name="Woyke T."/>
            <person name="Chain P."/>
            <person name="Goodwin L.A."/>
            <person name="Watson D."/>
            <person name="Brooks S."/>
            <person name="Kostka J.E."/>
            <person name="Green S.J."/>
        </authorList>
    </citation>
    <scope>NUCLEOTIDE SEQUENCE [LARGE SCALE GENOMIC DNA]</scope>
    <source>
        <strain evidence="1 2">1NES1</strain>
    </source>
</reference>
<dbReference type="EMBL" id="CP005587">
    <property type="protein sequence ID" value="AGK56268.1"/>
    <property type="molecule type" value="Genomic_DNA"/>
</dbReference>